<dbReference type="Pfam" id="PF03845">
    <property type="entry name" value="Spore_permease"/>
    <property type="match status" value="1"/>
</dbReference>
<evidence type="ECO:0000256" key="3">
    <source>
        <dbReference type="ARBA" id="ARBA00022448"/>
    </source>
</evidence>
<evidence type="ECO:0000256" key="2">
    <source>
        <dbReference type="ARBA" id="ARBA00007998"/>
    </source>
</evidence>
<reference evidence="9 10" key="1">
    <citation type="submission" date="2024-03" db="EMBL/GenBank/DDBJ databases">
        <title>Human intestinal bacterial collection.</title>
        <authorList>
            <person name="Pauvert C."/>
            <person name="Hitch T.C.A."/>
            <person name="Clavel T."/>
        </authorList>
    </citation>
    <scope>NUCLEOTIDE SEQUENCE [LARGE SCALE GENOMIC DNA]</scope>
    <source>
        <strain evidence="9 10">CLA-JM-H44</strain>
    </source>
</reference>
<keyword evidence="6 8" id="KW-1133">Transmembrane helix</keyword>
<gene>
    <name evidence="9" type="ORF">WMO26_02765</name>
</gene>
<feature type="transmembrane region" description="Helical" evidence="8">
    <location>
        <begin position="82"/>
        <end position="103"/>
    </location>
</feature>
<evidence type="ECO:0000256" key="1">
    <source>
        <dbReference type="ARBA" id="ARBA00004141"/>
    </source>
</evidence>
<evidence type="ECO:0000256" key="4">
    <source>
        <dbReference type="ARBA" id="ARBA00022544"/>
    </source>
</evidence>
<feature type="transmembrane region" description="Helical" evidence="8">
    <location>
        <begin position="12"/>
        <end position="29"/>
    </location>
</feature>
<keyword evidence="10" id="KW-1185">Reference proteome</keyword>
<comment type="similarity">
    <text evidence="2">Belongs to the amino acid-polyamine-organocation (APC) superfamily. Spore germination protein (SGP) (TC 2.A.3.9) family.</text>
</comment>
<keyword evidence="4" id="KW-0309">Germination</keyword>
<feature type="transmembrane region" description="Helical" evidence="8">
    <location>
        <begin position="216"/>
        <end position="239"/>
    </location>
</feature>
<proteinExistence type="inferred from homology"/>
<feature type="transmembrane region" description="Helical" evidence="8">
    <location>
        <begin position="144"/>
        <end position="163"/>
    </location>
</feature>
<keyword evidence="3" id="KW-0813">Transport</keyword>
<dbReference type="RefSeq" id="WP_349218006.1">
    <property type="nucleotide sequence ID" value="NZ_JBBMFD010000002.1"/>
</dbReference>
<name>A0ABV1DXK1_9FIRM</name>
<feature type="transmembrane region" description="Helical" evidence="8">
    <location>
        <begin position="305"/>
        <end position="323"/>
    </location>
</feature>
<feature type="transmembrane region" description="Helical" evidence="8">
    <location>
        <begin position="335"/>
        <end position="353"/>
    </location>
</feature>
<feature type="transmembrane region" description="Helical" evidence="8">
    <location>
        <begin position="109"/>
        <end position="132"/>
    </location>
</feature>
<keyword evidence="7 8" id="KW-0472">Membrane</keyword>
<keyword evidence="5 8" id="KW-0812">Transmembrane</keyword>
<dbReference type="PANTHER" id="PTHR34975:SF2">
    <property type="entry name" value="SPORE GERMINATION PROTEIN A2"/>
    <property type="match status" value="1"/>
</dbReference>
<evidence type="ECO:0000313" key="9">
    <source>
        <dbReference type="EMBL" id="MEQ2439744.1"/>
    </source>
</evidence>
<evidence type="ECO:0000313" key="10">
    <source>
        <dbReference type="Proteomes" id="UP001489509"/>
    </source>
</evidence>
<feature type="transmembrane region" description="Helical" evidence="8">
    <location>
        <begin position="183"/>
        <end position="204"/>
    </location>
</feature>
<organism evidence="9 10">
    <name type="scientific">Solibaculum intestinale</name>
    <dbReference type="NCBI Taxonomy" id="3133165"/>
    <lineage>
        <taxon>Bacteria</taxon>
        <taxon>Bacillati</taxon>
        <taxon>Bacillota</taxon>
        <taxon>Clostridia</taxon>
        <taxon>Eubacteriales</taxon>
        <taxon>Oscillospiraceae</taxon>
        <taxon>Solibaculum</taxon>
    </lineage>
</organism>
<dbReference type="Proteomes" id="UP001489509">
    <property type="component" value="Unassembled WGS sequence"/>
</dbReference>
<dbReference type="InterPro" id="IPR004761">
    <property type="entry name" value="Spore_GerAB"/>
</dbReference>
<evidence type="ECO:0000256" key="6">
    <source>
        <dbReference type="ARBA" id="ARBA00022989"/>
    </source>
</evidence>
<comment type="subcellular location">
    <subcellularLocation>
        <location evidence="1">Membrane</location>
        <topology evidence="1">Multi-pass membrane protein</topology>
    </subcellularLocation>
</comment>
<sequence>MNEKNTLSVRQMFVLFLLFLGVPSLPLLVPEAAHIGKTASWLIPLAGGLLFLPLFFLYGYLVRRMGERGLSEVFCQVFGKPVGMAVNILYLLWGTLLCAFYLRQFGERIITTIFTETSIAVFLVVMLFAVLYTVKLGLKSIARAGTLFFFAIVVVYAICYGALSQSVETKNLTPVSWQDTLPVLGGGVIITAVLCYMVIFLFFSDNLRDRHRFQKGGLIAVGILSAFLVLAVAIPVGLFGHEAVSKMSFPFFAAAKSVSLFGTIERVEAAVVAALTVGDFVIVTLLAFLCLKLTSFVSGAHKPNAYANVFVILVFVLSLAIGSNTLELRRLYTQLILPVNLVMGVGIPILLLLTGKLRKKL</sequence>
<dbReference type="EMBL" id="JBBMFD010000002">
    <property type="protein sequence ID" value="MEQ2439744.1"/>
    <property type="molecule type" value="Genomic_DNA"/>
</dbReference>
<comment type="caution">
    <text evidence="9">The sequence shown here is derived from an EMBL/GenBank/DDBJ whole genome shotgun (WGS) entry which is preliminary data.</text>
</comment>
<evidence type="ECO:0000256" key="7">
    <source>
        <dbReference type="ARBA" id="ARBA00023136"/>
    </source>
</evidence>
<accession>A0ABV1DXK1</accession>
<evidence type="ECO:0000256" key="8">
    <source>
        <dbReference type="SAM" id="Phobius"/>
    </source>
</evidence>
<protein>
    <submittedName>
        <fullName evidence="9">GerAB/ArcD/ProY family transporter</fullName>
    </submittedName>
</protein>
<feature type="transmembrane region" description="Helical" evidence="8">
    <location>
        <begin position="41"/>
        <end position="61"/>
    </location>
</feature>
<dbReference type="PANTHER" id="PTHR34975">
    <property type="entry name" value="SPORE GERMINATION PROTEIN A2"/>
    <property type="match status" value="1"/>
</dbReference>
<feature type="transmembrane region" description="Helical" evidence="8">
    <location>
        <begin position="269"/>
        <end position="293"/>
    </location>
</feature>
<evidence type="ECO:0000256" key="5">
    <source>
        <dbReference type="ARBA" id="ARBA00022692"/>
    </source>
</evidence>